<evidence type="ECO:0000313" key="1">
    <source>
        <dbReference type="EMBL" id="TQJ03383.1"/>
    </source>
</evidence>
<dbReference type="Proteomes" id="UP000320876">
    <property type="component" value="Unassembled WGS sequence"/>
</dbReference>
<proteinExistence type="predicted"/>
<reference evidence="1 2" key="1">
    <citation type="submission" date="2019-06" db="EMBL/GenBank/DDBJ databases">
        <title>Sequencing the genomes of 1000 actinobacteria strains.</title>
        <authorList>
            <person name="Klenk H.-P."/>
        </authorList>
    </citation>
    <scope>NUCLEOTIDE SEQUENCE [LARGE SCALE GENOMIC DNA]</scope>
    <source>
        <strain evidence="1 2">DSM 45679</strain>
    </source>
</reference>
<dbReference type="RefSeq" id="WP_141999071.1">
    <property type="nucleotide sequence ID" value="NZ_VFML01000001.1"/>
</dbReference>
<keyword evidence="2" id="KW-1185">Reference proteome</keyword>
<protein>
    <submittedName>
        <fullName evidence="1">Uncharacterized protein</fullName>
    </submittedName>
</protein>
<dbReference type="AlphaFoldDB" id="A0A542DJW1"/>
<gene>
    <name evidence="1" type="ORF">FB471_3139</name>
</gene>
<accession>A0A542DJW1</accession>
<evidence type="ECO:0000313" key="2">
    <source>
        <dbReference type="Proteomes" id="UP000320876"/>
    </source>
</evidence>
<organism evidence="1 2">
    <name type="scientific">Amycolatopsis cihanbeyliensis</name>
    <dbReference type="NCBI Taxonomy" id="1128664"/>
    <lineage>
        <taxon>Bacteria</taxon>
        <taxon>Bacillati</taxon>
        <taxon>Actinomycetota</taxon>
        <taxon>Actinomycetes</taxon>
        <taxon>Pseudonocardiales</taxon>
        <taxon>Pseudonocardiaceae</taxon>
        <taxon>Amycolatopsis</taxon>
    </lineage>
</organism>
<sequence length="163" mass="17642">MVDSTSTAQVTDRVHDIAVPAATRAFSTLSRIDYENALLAEVASAGERPAEQWARAIIEGAPAEMREMLAQGWAELGMELGGDADRSVLGWSLRQAEPDLAVLGATSGLGFRVEMLVERRPHAVLFGSFVQFDNEEARALWATKEHQHAPGMRALLEGAVTRG</sequence>
<dbReference type="OrthoDB" id="3296590at2"/>
<dbReference type="EMBL" id="VFML01000001">
    <property type="protein sequence ID" value="TQJ03383.1"/>
    <property type="molecule type" value="Genomic_DNA"/>
</dbReference>
<name>A0A542DJW1_AMYCI</name>
<comment type="caution">
    <text evidence="1">The sequence shown here is derived from an EMBL/GenBank/DDBJ whole genome shotgun (WGS) entry which is preliminary data.</text>
</comment>